<evidence type="ECO:0000256" key="3">
    <source>
        <dbReference type="ARBA" id="ARBA00010067"/>
    </source>
</evidence>
<dbReference type="Gramene" id="mRNA:HanXRQr2_Chr16g0740871">
    <property type="protein sequence ID" value="CDS:HanXRQr2_Chr16g0740871.1"/>
    <property type="gene ID" value="HanXRQr2_Chr16g0740871"/>
</dbReference>
<evidence type="ECO:0000256" key="8">
    <source>
        <dbReference type="SAM" id="MobiDB-lite"/>
    </source>
</evidence>
<evidence type="ECO:0000256" key="4">
    <source>
        <dbReference type="ARBA" id="ARBA00022448"/>
    </source>
</evidence>
<dbReference type="EMBL" id="CM007894">
    <property type="protein sequence ID" value="OTG24694.1"/>
    <property type="molecule type" value="Genomic_DNA"/>
</dbReference>
<sequence>MHAHSLSLYNHLFHPVHRLSLSLSLSSLFLSKQPPSNHSSFSRMYQWSHKPVRETKTRKNPENPSFSSTLLDEIYRSMESGEDKPGGRSRGSSAVEDEGIATLRRAFLVQKWMDMKVNAKNLTPRRRASSLPEYSNRKSSVNDNINDPFFFNHSVAFSKSPKPSCFRPFGPKPIKTEPFPVKHRQPISPGRRLATFLNSILTNVHIKKPKDLKDGKMERTSKSTCSSASSFTRSCLSKSSPRSREKLNNGIRRTVRFYPVSVIIDEDCRPCGEKFIYSEQDFMKVHVTTMCDNRFHDDEEEEDGDFDDNDNGNDNYNDNNDDVRSDVSSDLFELDHLSILKECDELPVYGTTHFGTNRAIANGLIC</sequence>
<protein>
    <submittedName>
        <fullName evidence="10">Uncharacterized protein</fullName>
    </submittedName>
</protein>
<feature type="compositionally biased region" description="Acidic residues" evidence="8">
    <location>
        <begin position="298"/>
        <end position="311"/>
    </location>
</feature>
<evidence type="ECO:0000256" key="5">
    <source>
        <dbReference type="ARBA" id="ARBA00022475"/>
    </source>
</evidence>
<gene>
    <name evidence="10" type="ORF">HannXRQ_Chr05g0139531</name>
    <name evidence="9" type="ORF">HanXRQr2_Chr16g0740871</name>
</gene>
<dbReference type="InterPro" id="IPR039621">
    <property type="entry name" value="BG1-like"/>
</dbReference>
<evidence type="ECO:0000313" key="10">
    <source>
        <dbReference type="EMBL" id="OTG24694.1"/>
    </source>
</evidence>
<comment type="similarity">
    <text evidence="3">Belongs to the BIG GRAIN 1 (BG1) plant protein family.</text>
</comment>
<keyword evidence="11" id="KW-1185">Reference proteome</keyword>
<organism evidence="10 11">
    <name type="scientific">Helianthus annuus</name>
    <name type="common">Common sunflower</name>
    <dbReference type="NCBI Taxonomy" id="4232"/>
    <lineage>
        <taxon>Eukaryota</taxon>
        <taxon>Viridiplantae</taxon>
        <taxon>Streptophyta</taxon>
        <taxon>Embryophyta</taxon>
        <taxon>Tracheophyta</taxon>
        <taxon>Spermatophyta</taxon>
        <taxon>Magnoliopsida</taxon>
        <taxon>eudicotyledons</taxon>
        <taxon>Gunneridae</taxon>
        <taxon>Pentapetalae</taxon>
        <taxon>asterids</taxon>
        <taxon>campanulids</taxon>
        <taxon>Asterales</taxon>
        <taxon>Asteraceae</taxon>
        <taxon>Asteroideae</taxon>
        <taxon>Heliantheae alliance</taxon>
        <taxon>Heliantheae</taxon>
        <taxon>Helianthus</taxon>
    </lineage>
</organism>
<dbReference type="AlphaFoldDB" id="A0A251UNK8"/>
<name>A0A251UNK8_HELAN</name>
<feature type="region of interest" description="Disordered" evidence="8">
    <location>
        <begin position="298"/>
        <end position="322"/>
    </location>
</feature>
<reference evidence="10" key="2">
    <citation type="submission" date="2017-02" db="EMBL/GenBank/DDBJ databases">
        <title>Sunflower complete genome.</title>
        <authorList>
            <person name="Langlade N."/>
            <person name="Munos S."/>
        </authorList>
    </citation>
    <scope>NUCLEOTIDE SEQUENCE [LARGE SCALE GENOMIC DNA]</scope>
    <source>
        <tissue evidence="10">Leaves</tissue>
    </source>
</reference>
<dbReference type="PANTHER" id="PTHR33541">
    <property type="entry name" value="PROTEIN BIG GRAIN 1-LIKE A-RELATED"/>
    <property type="match status" value="1"/>
</dbReference>
<dbReference type="GO" id="GO:0005886">
    <property type="term" value="C:plasma membrane"/>
    <property type="evidence" value="ECO:0007669"/>
    <property type="project" value="UniProtKB-SubCell"/>
</dbReference>
<comment type="subcellular location">
    <subcellularLocation>
        <location evidence="2">Cell membrane</location>
    </subcellularLocation>
</comment>
<keyword evidence="4" id="KW-0813">Transport</keyword>
<reference evidence="9 11" key="1">
    <citation type="journal article" date="2017" name="Nature">
        <title>The sunflower genome provides insights into oil metabolism, flowering and Asterid evolution.</title>
        <authorList>
            <person name="Badouin H."/>
            <person name="Gouzy J."/>
            <person name="Grassa C.J."/>
            <person name="Murat F."/>
            <person name="Staton S.E."/>
            <person name="Cottret L."/>
            <person name="Lelandais-Briere C."/>
            <person name="Owens G.L."/>
            <person name="Carrere S."/>
            <person name="Mayjonade B."/>
            <person name="Legrand L."/>
            <person name="Gill N."/>
            <person name="Kane N.C."/>
            <person name="Bowers J.E."/>
            <person name="Hubner S."/>
            <person name="Bellec A."/>
            <person name="Berard A."/>
            <person name="Berges H."/>
            <person name="Blanchet N."/>
            <person name="Boniface M.C."/>
            <person name="Brunel D."/>
            <person name="Catrice O."/>
            <person name="Chaidir N."/>
            <person name="Claudel C."/>
            <person name="Donnadieu C."/>
            <person name="Faraut T."/>
            <person name="Fievet G."/>
            <person name="Helmstetter N."/>
            <person name="King M."/>
            <person name="Knapp S.J."/>
            <person name="Lai Z."/>
            <person name="Le Paslier M.C."/>
            <person name="Lippi Y."/>
            <person name="Lorenzon L."/>
            <person name="Mandel J.R."/>
            <person name="Marage G."/>
            <person name="Marchand G."/>
            <person name="Marquand E."/>
            <person name="Bret-Mestries E."/>
            <person name="Morien E."/>
            <person name="Nambeesan S."/>
            <person name="Nguyen T."/>
            <person name="Pegot-Espagnet P."/>
            <person name="Pouilly N."/>
            <person name="Raftis F."/>
            <person name="Sallet E."/>
            <person name="Schiex T."/>
            <person name="Thomas J."/>
            <person name="Vandecasteele C."/>
            <person name="Vares D."/>
            <person name="Vear F."/>
            <person name="Vautrin S."/>
            <person name="Crespi M."/>
            <person name="Mangin B."/>
            <person name="Burke J.M."/>
            <person name="Salse J."/>
            <person name="Munos S."/>
            <person name="Vincourt P."/>
            <person name="Rieseberg L.H."/>
            <person name="Langlade N.B."/>
        </authorList>
    </citation>
    <scope>NUCLEOTIDE SEQUENCE [LARGE SCALE GENOMIC DNA]</scope>
    <source>
        <strain evidence="11">cv. SF193</strain>
        <tissue evidence="9">Leaves</tissue>
    </source>
</reference>
<reference evidence="9" key="3">
    <citation type="submission" date="2020-06" db="EMBL/GenBank/DDBJ databases">
        <title>Helianthus annuus Genome sequencing and assembly Release 2.</title>
        <authorList>
            <person name="Gouzy J."/>
            <person name="Langlade N."/>
            <person name="Munos S."/>
        </authorList>
    </citation>
    <scope>NUCLEOTIDE SEQUENCE</scope>
    <source>
        <tissue evidence="9">Leaves</tissue>
    </source>
</reference>
<proteinExistence type="inferred from homology"/>
<evidence type="ECO:0000313" key="9">
    <source>
        <dbReference type="EMBL" id="KAF5759405.1"/>
    </source>
</evidence>
<comment type="function">
    <text evidence="1">Involved in auxin transport. Regulator of the auxin signaling pathway.</text>
</comment>
<keyword evidence="5" id="KW-1003">Cell membrane</keyword>
<dbReference type="InParanoid" id="A0A251UNK8"/>
<keyword evidence="7" id="KW-0927">Auxin signaling pathway</keyword>
<keyword evidence="6" id="KW-0472">Membrane</keyword>
<evidence type="ECO:0000256" key="7">
    <source>
        <dbReference type="ARBA" id="ARBA00023294"/>
    </source>
</evidence>
<accession>A0A251UNK8</accession>
<evidence type="ECO:0000256" key="2">
    <source>
        <dbReference type="ARBA" id="ARBA00004236"/>
    </source>
</evidence>
<dbReference type="PANTHER" id="PTHR33541:SF12">
    <property type="entry name" value="PROTEIN BIG GRAIN 1-LIKE A"/>
    <property type="match status" value="1"/>
</dbReference>
<evidence type="ECO:0000256" key="6">
    <source>
        <dbReference type="ARBA" id="ARBA00023136"/>
    </source>
</evidence>
<dbReference type="GO" id="GO:0009734">
    <property type="term" value="P:auxin-activated signaling pathway"/>
    <property type="evidence" value="ECO:0007669"/>
    <property type="project" value="UniProtKB-KW"/>
</dbReference>
<dbReference type="OMA" id="HPRTYEY"/>
<dbReference type="OrthoDB" id="680041at2759"/>
<dbReference type="EMBL" id="MNCJ02000331">
    <property type="protein sequence ID" value="KAF5759405.1"/>
    <property type="molecule type" value="Genomic_DNA"/>
</dbReference>
<evidence type="ECO:0000256" key="1">
    <source>
        <dbReference type="ARBA" id="ARBA00002281"/>
    </source>
</evidence>
<evidence type="ECO:0000313" key="11">
    <source>
        <dbReference type="Proteomes" id="UP000215914"/>
    </source>
</evidence>
<dbReference type="Proteomes" id="UP000215914">
    <property type="component" value="Chromosome 5"/>
</dbReference>